<dbReference type="FunFam" id="3.30.530.20:FF:000064">
    <property type="entry name" value="Lachrymatory-factor synthase"/>
    <property type="match status" value="2"/>
</dbReference>
<proteinExistence type="predicted"/>
<dbReference type="eggNOG" id="ENOG502SJ29">
    <property type="taxonomic scope" value="Eukaryota"/>
</dbReference>
<dbReference type="AlphaFoldDB" id="B9RS02"/>
<dbReference type="InterPro" id="IPR023393">
    <property type="entry name" value="START-like_dom_sf"/>
</dbReference>
<dbReference type="SUPFAM" id="SSF55961">
    <property type="entry name" value="Bet v1-like"/>
    <property type="match status" value="2"/>
</dbReference>
<organism evidence="1 2">
    <name type="scientific">Ricinus communis</name>
    <name type="common">Castor bean</name>
    <dbReference type="NCBI Taxonomy" id="3988"/>
    <lineage>
        <taxon>Eukaryota</taxon>
        <taxon>Viridiplantae</taxon>
        <taxon>Streptophyta</taxon>
        <taxon>Embryophyta</taxon>
        <taxon>Tracheophyta</taxon>
        <taxon>Spermatophyta</taxon>
        <taxon>Magnoliopsida</taxon>
        <taxon>eudicotyledons</taxon>
        <taxon>Gunneridae</taxon>
        <taxon>Pentapetalae</taxon>
        <taxon>rosids</taxon>
        <taxon>fabids</taxon>
        <taxon>Malpighiales</taxon>
        <taxon>Euphorbiaceae</taxon>
        <taxon>Acalyphoideae</taxon>
        <taxon>Acalypheae</taxon>
        <taxon>Ricinus</taxon>
    </lineage>
</organism>
<dbReference type="OMA" id="DIQHTHY"/>
<dbReference type="GO" id="GO:0004864">
    <property type="term" value="F:protein phosphatase inhibitor activity"/>
    <property type="evidence" value="ECO:0007669"/>
    <property type="project" value="UniProtKB-ARBA"/>
</dbReference>
<protein>
    <recommendedName>
        <fullName evidence="3">Lachrymatory-factor synthase</fullName>
    </recommendedName>
</protein>
<name>B9RS02_RICCO</name>
<reference evidence="2" key="1">
    <citation type="journal article" date="2010" name="Nat. Biotechnol.">
        <title>Draft genome sequence of the oilseed species Ricinus communis.</title>
        <authorList>
            <person name="Chan A.P."/>
            <person name="Crabtree J."/>
            <person name="Zhao Q."/>
            <person name="Lorenzi H."/>
            <person name="Orvis J."/>
            <person name="Puiu D."/>
            <person name="Melake-Berhan A."/>
            <person name="Jones K.M."/>
            <person name="Redman J."/>
            <person name="Chen G."/>
            <person name="Cahoon E.B."/>
            <person name="Gedil M."/>
            <person name="Stanke M."/>
            <person name="Haas B.J."/>
            <person name="Wortman J.R."/>
            <person name="Fraser-Liggett C.M."/>
            <person name="Ravel J."/>
            <person name="Rabinowicz P.D."/>
        </authorList>
    </citation>
    <scope>NUCLEOTIDE SEQUENCE [LARGE SCALE GENOMIC DNA]</scope>
    <source>
        <strain evidence="2">cv. Hale</strain>
    </source>
</reference>
<dbReference type="PANTHER" id="PTHR33789:SF15">
    <property type="entry name" value="LACHRYMATORY-FACTOR SYNTHASE"/>
    <property type="match status" value="1"/>
</dbReference>
<evidence type="ECO:0000313" key="1">
    <source>
        <dbReference type="EMBL" id="EEF45862.1"/>
    </source>
</evidence>
<sequence length="343" mass="38694">MDQHQTQQQQQKWEGKVSTGLPKAKAEQIWPLFTDFFNIHKWLPTLRTCYGICGTNGERGCVRYCAGFSIPPEVTDKSHLNHNSSWSKERLVAVDHVERCLTYEIVDSNIGFKSYVSTVKIVPAGVGNGCVIEWSFQVDPVKGYVLDDLIKKYERALQVIGKRMEDSFDVSKPLLLTEISERKWDGKATVELKGLTADQVWPFVADFCNLHKWFPNLDTCYQVEGQLGQPGLVRYCASVPQPSSDGSGETTFSWVKEKLVMINPDERCLSYEVVDSSMGFESYAATFRLLQVNGDAQHGCKIEWSFVSDPVEAWSFQDFVTYANSCLQFMAKKIEDAVSSVSA</sequence>
<dbReference type="InterPro" id="IPR053249">
    <property type="entry name" value="LFS"/>
</dbReference>
<gene>
    <name evidence="1" type="ORF">RCOM_0800710</name>
</gene>
<evidence type="ECO:0008006" key="3">
    <source>
        <dbReference type="Google" id="ProtNLM"/>
    </source>
</evidence>
<dbReference type="PANTHER" id="PTHR33789">
    <property type="entry name" value="LACHRYMATORY-FACTOR SYNTHASE"/>
    <property type="match status" value="1"/>
</dbReference>
<accession>B9RS02</accession>
<dbReference type="InParanoid" id="B9RS02"/>
<dbReference type="KEGG" id="rcu:8275674"/>
<dbReference type="InterPro" id="IPR019587">
    <property type="entry name" value="Polyketide_cyclase/dehydratase"/>
</dbReference>
<dbReference type="OrthoDB" id="1928994at2759"/>
<dbReference type="CDD" id="cd07821">
    <property type="entry name" value="PYR_PYL_RCAR_like"/>
    <property type="match status" value="2"/>
</dbReference>
<evidence type="ECO:0000313" key="2">
    <source>
        <dbReference type="Proteomes" id="UP000008311"/>
    </source>
</evidence>
<dbReference type="Proteomes" id="UP000008311">
    <property type="component" value="Unassembled WGS sequence"/>
</dbReference>
<keyword evidence="2" id="KW-1185">Reference proteome</keyword>
<dbReference type="EMBL" id="EQ973807">
    <property type="protein sequence ID" value="EEF45862.1"/>
    <property type="molecule type" value="Genomic_DNA"/>
</dbReference>
<dbReference type="Pfam" id="PF10604">
    <property type="entry name" value="Polyketide_cyc2"/>
    <property type="match status" value="2"/>
</dbReference>
<dbReference type="Gene3D" id="3.30.530.20">
    <property type="match status" value="2"/>
</dbReference>